<dbReference type="RefSeq" id="WP_379152625.1">
    <property type="nucleotide sequence ID" value="NZ_JBHSRJ010000004.1"/>
</dbReference>
<proteinExistence type="predicted"/>
<dbReference type="Gene3D" id="3.30.450.40">
    <property type="match status" value="1"/>
</dbReference>
<dbReference type="Pfam" id="PF01590">
    <property type="entry name" value="GAF"/>
    <property type="match status" value="1"/>
</dbReference>
<evidence type="ECO:0000259" key="1">
    <source>
        <dbReference type="Pfam" id="PF01590"/>
    </source>
</evidence>
<gene>
    <name evidence="2" type="ORF">ACFPYL_07740</name>
</gene>
<dbReference type="EMBL" id="JBHSRJ010000004">
    <property type="protein sequence ID" value="MFC6042961.1"/>
    <property type="molecule type" value="Genomic_DNA"/>
</dbReference>
<dbReference type="SUPFAM" id="SSF55781">
    <property type="entry name" value="GAF domain-like"/>
    <property type="match status" value="1"/>
</dbReference>
<dbReference type="InterPro" id="IPR029016">
    <property type="entry name" value="GAF-like_dom_sf"/>
</dbReference>
<dbReference type="PANTHER" id="PTHR43102:SF2">
    <property type="entry name" value="GAF DOMAIN-CONTAINING PROTEIN"/>
    <property type="match status" value="1"/>
</dbReference>
<dbReference type="InterPro" id="IPR003018">
    <property type="entry name" value="GAF"/>
</dbReference>
<protein>
    <submittedName>
        <fullName evidence="2">GAF domain-containing protein</fullName>
    </submittedName>
</protein>
<sequence length="293" mass="31022">MTVSYSELTAGAPGRLRSHGLRAPTGDDLRQALWVGTTEPVGQTWDAARERAGLPDPLDDPSLDELEQLTAALRSLGGPAGLVGRAMGVRIATYRSIAARGTDAHPPAWDWARAAMDTLLQTRAPSRAFIEEVLSLDPFADVVRVELDQAAARVAQRLGTALGGVSVVLGGAQCLVGAYGGRGSWVTEARGNPLEWSFCATSVRTREPYVVPDVQADVIHRYNPTAVHDGVRSYAGAPLLTSRGEVLGNCCVIDVVPRAFTAEDVAVLEEEASAIVAELERRRDARDGSGSAG</sequence>
<dbReference type="Proteomes" id="UP001596135">
    <property type="component" value="Unassembled WGS sequence"/>
</dbReference>
<dbReference type="PANTHER" id="PTHR43102">
    <property type="entry name" value="SLR1143 PROTEIN"/>
    <property type="match status" value="1"/>
</dbReference>
<feature type="domain" description="GAF" evidence="1">
    <location>
        <begin position="146"/>
        <end position="274"/>
    </location>
</feature>
<reference evidence="3" key="1">
    <citation type="journal article" date="2019" name="Int. J. Syst. Evol. Microbiol.">
        <title>The Global Catalogue of Microorganisms (GCM) 10K type strain sequencing project: providing services to taxonomists for standard genome sequencing and annotation.</title>
        <authorList>
            <consortium name="The Broad Institute Genomics Platform"/>
            <consortium name="The Broad Institute Genome Sequencing Center for Infectious Disease"/>
            <person name="Wu L."/>
            <person name="Ma J."/>
        </authorList>
    </citation>
    <scope>NUCLEOTIDE SEQUENCE [LARGE SCALE GENOMIC DNA]</scope>
    <source>
        <strain evidence="3">CCUG 54522</strain>
    </source>
</reference>
<name>A0ABW1LG88_9ACTN</name>
<evidence type="ECO:0000313" key="2">
    <source>
        <dbReference type="EMBL" id="MFC6042961.1"/>
    </source>
</evidence>
<comment type="caution">
    <text evidence="2">The sequence shown here is derived from an EMBL/GenBank/DDBJ whole genome shotgun (WGS) entry which is preliminary data.</text>
</comment>
<evidence type="ECO:0000313" key="3">
    <source>
        <dbReference type="Proteomes" id="UP001596135"/>
    </source>
</evidence>
<accession>A0ABW1LG88</accession>
<keyword evidence="3" id="KW-1185">Reference proteome</keyword>
<organism evidence="2 3">
    <name type="scientific">Nocardioides hankookensis</name>
    <dbReference type="NCBI Taxonomy" id="443157"/>
    <lineage>
        <taxon>Bacteria</taxon>
        <taxon>Bacillati</taxon>
        <taxon>Actinomycetota</taxon>
        <taxon>Actinomycetes</taxon>
        <taxon>Propionibacteriales</taxon>
        <taxon>Nocardioidaceae</taxon>
        <taxon>Nocardioides</taxon>
    </lineage>
</organism>